<keyword evidence="19" id="KW-1185">Reference proteome</keyword>
<keyword evidence="5 16" id="KW-0732">Signal</keyword>
<keyword evidence="8 15" id="KW-0472">Membrane</keyword>
<dbReference type="Proteomes" id="UP001278500">
    <property type="component" value="Unassembled WGS sequence"/>
</dbReference>
<dbReference type="FunFam" id="2.40.70.10:FF:000011">
    <property type="entry name" value="Aspartic protease"/>
    <property type="match status" value="1"/>
</dbReference>
<dbReference type="Gene3D" id="2.40.70.10">
    <property type="entry name" value="Acid Proteases"/>
    <property type="match status" value="2"/>
</dbReference>
<name>A0AAE0JR79_9PEZI</name>
<evidence type="ECO:0000256" key="16">
    <source>
        <dbReference type="SAM" id="SignalP"/>
    </source>
</evidence>
<evidence type="ECO:0000256" key="7">
    <source>
        <dbReference type="ARBA" id="ARBA00022801"/>
    </source>
</evidence>
<evidence type="ECO:0000256" key="11">
    <source>
        <dbReference type="ARBA" id="ARBA00068059"/>
    </source>
</evidence>
<dbReference type="GO" id="GO:0005886">
    <property type="term" value="C:plasma membrane"/>
    <property type="evidence" value="ECO:0007669"/>
    <property type="project" value="UniProtKB-SubCell"/>
</dbReference>
<evidence type="ECO:0000256" key="6">
    <source>
        <dbReference type="ARBA" id="ARBA00022750"/>
    </source>
</evidence>
<dbReference type="GO" id="GO:0006508">
    <property type="term" value="P:proteolysis"/>
    <property type="evidence" value="ECO:0007669"/>
    <property type="project" value="UniProtKB-KW"/>
</dbReference>
<evidence type="ECO:0000259" key="17">
    <source>
        <dbReference type="PROSITE" id="PS51767"/>
    </source>
</evidence>
<dbReference type="InterPro" id="IPR021109">
    <property type="entry name" value="Peptidase_aspartic_dom_sf"/>
</dbReference>
<gene>
    <name evidence="18" type="ORF">B0H65DRAFT_564995</name>
</gene>
<feature type="active site" evidence="12">
    <location>
        <position position="285"/>
    </location>
</feature>
<keyword evidence="15" id="KW-0812">Transmembrane</keyword>
<dbReference type="RefSeq" id="XP_062687356.1">
    <property type="nucleotide sequence ID" value="XM_062830272.1"/>
</dbReference>
<evidence type="ECO:0000256" key="14">
    <source>
        <dbReference type="SAM" id="MobiDB-lite"/>
    </source>
</evidence>
<dbReference type="InterPro" id="IPR033876">
    <property type="entry name" value="SAP-like"/>
</dbReference>
<evidence type="ECO:0000256" key="5">
    <source>
        <dbReference type="ARBA" id="ARBA00022729"/>
    </source>
</evidence>
<feature type="transmembrane region" description="Helical" evidence="15">
    <location>
        <begin position="480"/>
        <end position="502"/>
    </location>
</feature>
<reference evidence="18" key="2">
    <citation type="submission" date="2023-06" db="EMBL/GenBank/DDBJ databases">
        <authorList>
            <consortium name="Lawrence Berkeley National Laboratory"/>
            <person name="Haridas S."/>
            <person name="Hensen N."/>
            <person name="Bonometti L."/>
            <person name="Westerberg I."/>
            <person name="Brannstrom I.O."/>
            <person name="Guillou S."/>
            <person name="Cros-Aarteil S."/>
            <person name="Calhoun S."/>
            <person name="Kuo A."/>
            <person name="Mondo S."/>
            <person name="Pangilinan J."/>
            <person name="Riley R."/>
            <person name="Labutti K."/>
            <person name="Andreopoulos B."/>
            <person name="Lipzen A."/>
            <person name="Chen C."/>
            <person name="Yanf M."/>
            <person name="Daum C."/>
            <person name="Ng V."/>
            <person name="Clum A."/>
            <person name="Steindorff A."/>
            <person name="Ohm R."/>
            <person name="Martin F."/>
            <person name="Silar P."/>
            <person name="Natvig D."/>
            <person name="Lalanne C."/>
            <person name="Gautier V."/>
            <person name="Ament-Velasquez S.L."/>
            <person name="Kruys A."/>
            <person name="Hutchinson M.I."/>
            <person name="Powell A.J."/>
            <person name="Barry K."/>
            <person name="Miller A.N."/>
            <person name="Grigoriev I.V."/>
            <person name="Debuchy R."/>
            <person name="Gladieux P."/>
            <person name="Thoren M.H."/>
            <person name="Johannesson H."/>
        </authorList>
    </citation>
    <scope>NUCLEOTIDE SEQUENCE</scope>
    <source>
        <strain evidence="18">CBS 560.94</strain>
    </source>
</reference>
<feature type="signal peptide" evidence="16">
    <location>
        <begin position="1"/>
        <end position="22"/>
    </location>
</feature>
<feature type="active site" evidence="12">
    <location>
        <position position="85"/>
    </location>
</feature>
<dbReference type="InterPro" id="IPR033121">
    <property type="entry name" value="PEPTIDASE_A1"/>
</dbReference>
<accession>A0AAE0JR79</accession>
<comment type="similarity">
    <text evidence="2 13">Belongs to the peptidase A1 family.</text>
</comment>
<keyword evidence="3" id="KW-1003">Cell membrane</keyword>
<dbReference type="PANTHER" id="PTHR47966:SF65">
    <property type="entry name" value="ASPARTIC-TYPE ENDOPEPTIDASE"/>
    <property type="match status" value="1"/>
</dbReference>
<evidence type="ECO:0000256" key="15">
    <source>
        <dbReference type="SAM" id="Phobius"/>
    </source>
</evidence>
<keyword evidence="9" id="KW-0325">Glycoprotein</keyword>
<dbReference type="InterPro" id="IPR001969">
    <property type="entry name" value="Aspartic_peptidase_AS"/>
</dbReference>
<evidence type="ECO:0000256" key="12">
    <source>
        <dbReference type="PIRSR" id="PIRSR601461-1"/>
    </source>
</evidence>
<dbReference type="SUPFAM" id="SSF50630">
    <property type="entry name" value="Acid proteases"/>
    <property type="match status" value="1"/>
</dbReference>
<protein>
    <recommendedName>
        <fullName evidence="11">Probable aspartic-type endopeptidase OPSB</fullName>
    </recommendedName>
    <alternativeName>
        <fullName evidence="10">Probable aspartic-type endopeptidase opsB</fullName>
    </alternativeName>
</protein>
<evidence type="ECO:0000313" key="18">
    <source>
        <dbReference type="EMBL" id="KAK3355978.1"/>
    </source>
</evidence>
<evidence type="ECO:0000256" key="9">
    <source>
        <dbReference type="ARBA" id="ARBA00023180"/>
    </source>
</evidence>
<dbReference type="PROSITE" id="PS00141">
    <property type="entry name" value="ASP_PROTEASE"/>
    <property type="match status" value="1"/>
</dbReference>
<keyword evidence="4 13" id="KW-0645">Protease</keyword>
<proteinExistence type="inferred from homology"/>
<evidence type="ECO:0000256" key="3">
    <source>
        <dbReference type="ARBA" id="ARBA00022475"/>
    </source>
</evidence>
<dbReference type="CDD" id="cd05474">
    <property type="entry name" value="SAP_like"/>
    <property type="match status" value="1"/>
</dbReference>
<keyword evidence="15" id="KW-1133">Transmembrane helix</keyword>
<evidence type="ECO:0000256" key="10">
    <source>
        <dbReference type="ARBA" id="ARBA00067536"/>
    </source>
</evidence>
<keyword evidence="6 13" id="KW-0064">Aspartyl protease</keyword>
<keyword evidence="7 13" id="KW-0378">Hydrolase</keyword>
<evidence type="ECO:0000256" key="4">
    <source>
        <dbReference type="ARBA" id="ARBA00022670"/>
    </source>
</evidence>
<dbReference type="FunFam" id="2.40.70.10:FF:000068">
    <property type="entry name" value="Aspartic-type endopeptidase (OpsB)"/>
    <property type="match status" value="1"/>
</dbReference>
<feature type="compositionally biased region" description="Low complexity" evidence="14">
    <location>
        <begin position="444"/>
        <end position="458"/>
    </location>
</feature>
<evidence type="ECO:0000256" key="8">
    <source>
        <dbReference type="ARBA" id="ARBA00023136"/>
    </source>
</evidence>
<evidence type="ECO:0000256" key="13">
    <source>
        <dbReference type="RuleBase" id="RU000454"/>
    </source>
</evidence>
<evidence type="ECO:0000256" key="1">
    <source>
        <dbReference type="ARBA" id="ARBA00004236"/>
    </source>
</evidence>
<evidence type="ECO:0000256" key="2">
    <source>
        <dbReference type="ARBA" id="ARBA00007447"/>
    </source>
</evidence>
<feature type="region of interest" description="Disordered" evidence="14">
    <location>
        <begin position="435"/>
        <end position="473"/>
    </location>
</feature>
<dbReference type="Pfam" id="PF00026">
    <property type="entry name" value="Asp"/>
    <property type="match status" value="1"/>
</dbReference>
<dbReference type="InterPro" id="IPR001461">
    <property type="entry name" value="Aspartic_peptidase_A1"/>
</dbReference>
<reference evidence="18" key="1">
    <citation type="journal article" date="2023" name="Mol. Phylogenet. Evol.">
        <title>Genome-scale phylogeny and comparative genomics of the fungal order Sordariales.</title>
        <authorList>
            <person name="Hensen N."/>
            <person name="Bonometti L."/>
            <person name="Westerberg I."/>
            <person name="Brannstrom I.O."/>
            <person name="Guillou S."/>
            <person name="Cros-Aarteil S."/>
            <person name="Calhoun S."/>
            <person name="Haridas S."/>
            <person name="Kuo A."/>
            <person name="Mondo S."/>
            <person name="Pangilinan J."/>
            <person name="Riley R."/>
            <person name="LaButti K."/>
            <person name="Andreopoulos B."/>
            <person name="Lipzen A."/>
            <person name="Chen C."/>
            <person name="Yan M."/>
            <person name="Daum C."/>
            <person name="Ng V."/>
            <person name="Clum A."/>
            <person name="Steindorff A."/>
            <person name="Ohm R.A."/>
            <person name="Martin F."/>
            <person name="Silar P."/>
            <person name="Natvig D.O."/>
            <person name="Lalanne C."/>
            <person name="Gautier V."/>
            <person name="Ament-Velasquez S.L."/>
            <person name="Kruys A."/>
            <person name="Hutchinson M.I."/>
            <person name="Powell A.J."/>
            <person name="Barry K."/>
            <person name="Miller A.N."/>
            <person name="Grigoriev I.V."/>
            <person name="Debuchy R."/>
            <person name="Gladieux P."/>
            <person name="Hiltunen Thoren M."/>
            <person name="Johannesson H."/>
        </authorList>
    </citation>
    <scope>NUCLEOTIDE SEQUENCE</scope>
    <source>
        <strain evidence="18">CBS 560.94</strain>
    </source>
</reference>
<dbReference type="PRINTS" id="PR00792">
    <property type="entry name" value="PEPSIN"/>
</dbReference>
<dbReference type="AlphaFoldDB" id="A0AAE0JR79"/>
<dbReference type="GeneID" id="87867426"/>
<dbReference type="PANTHER" id="PTHR47966">
    <property type="entry name" value="BETA-SITE APP-CLEAVING ENZYME, ISOFORM A-RELATED"/>
    <property type="match status" value="1"/>
</dbReference>
<feature type="domain" description="Peptidase A1" evidence="17">
    <location>
        <begin position="67"/>
        <end position="407"/>
    </location>
</feature>
<comment type="caution">
    <text evidence="18">The sequence shown here is derived from an EMBL/GenBank/DDBJ whole genome shotgun (WGS) entry which is preliminary data.</text>
</comment>
<sequence length="503" mass="52911">MKGYTSSALLLGPVLLSQLALAQQAPSGVVQWDIQKRTVPNAPNRLLRRAGSTYPVILQNAQARGGYFATCEMGTPGQKVTLQLDTGSSDVWVPESSASVCNQGAGCDLGSFDPSKSQTYTVVGEGEFDISYVDGSSSKGDYFTDVFKIGGATVTNLTMGLGAKTDIAYGLVGVGYAINEAIVGNSHSLSSQYPNLPVSMVDDGLINTIAYSLWLNDLDSSQGQILFGGIDTKKYKGDLTRIRIYPSSNGYYFSFIVALTELQAISPSGNDTLTSEEFPIPVVLDSGTTLSYLPQDLAEQIWVEVGAEYSSRLELAVIPCSKKTSKGYFSFGFAGPDGPLINVRMDELVLDLTSGSPPKYTSGPNKGQDVCEFGIQNSTAAPYLLGDTFLRSAYVVYDLVNNEIALAETDFNSTESNIVAFASMSATIPSATQAPNQAAVTNRPAATSPAFSASTGFSDGSSNGGEDENASSGMPSALGVAQMSVMGIAMVFAMIGSGVFVLL</sequence>
<evidence type="ECO:0000313" key="19">
    <source>
        <dbReference type="Proteomes" id="UP001278500"/>
    </source>
</evidence>
<dbReference type="GO" id="GO:0004190">
    <property type="term" value="F:aspartic-type endopeptidase activity"/>
    <property type="evidence" value="ECO:0007669"/>
    <property type="project" value="UniProtKB-KW"/>
</dbReference>
<dbReference type="PROSITE" id="PS51767">
    <property type="entry name" value="PEPTIDASE_A1"/>
    <property type="match status" value="1"/>
</dbReference>
<feature type="chain" id="PRO_5042180209" description="Probable aspartic-type endopeptidase OPSB" evidence="16">
    <location>
        <begin position="23"/>
        <end position="503"/>
    </location>
</feature>
<comment type="subcellular location">
    <subcellularLocation>
        <location evidence="1">Cell membrane</location>
    </subcellularLocation>
</comment>
<organism evidence="18 19">
    <name type="scientific">Neurospora tetraspora</name>
    <dbReference type="NCBI Taxonomy" id="94610"/>
    <lineage>
        <taxon>Eukaryota</taxon>
        <taxon>Fungi</taxon>
        <taxon>Dikarya</taxon>
        <taxon>Ascomycota</taxon>
        <taxon>Pezizomycotina</taxon>
        <taxon>Sordariomycetes</taxon>
        <taxon>Sordariomycetidae</taxon>
        <taxon>Sordariales</taxon>
        <taxon>Sordariaceae</taxon>
        <taxon>Neurospora</taxon>
    </lineage>
</organism>
<dbReference type="EMBL" id="JAUEPP010000001">
    <property type="protein sequence ID" value="KAK3355978.1"/>
    <property type="molecule type" value="Genomic_DNA"/>
</dbReference>